<evidence type="ECO:0000313" key="6">
    <source>
        <dbReference type="EMBL" id="KAL0637831.1"/>
    </source>
</evidence>
<accession>A0ABR3GPH6</accession>
<evidence type="ECO:0000256" key="1">
    <source>
        <dbReference type="ARBA" id="ARBA00004123"/>
    </source>
</evidence>
<reference evidence="6 7" key="1">
    <citation type="submission" date="2024-02" db="EMBL/GenBank/DDBJ databases">
        <title>Discinaceae phylogenomics.</title>
        <authorList>
            <person name="Dirks A.C."/>
            <person name="James T.Y."/>
        </authorList>
    </citation>
    <scope>NUCLEOTIDE SEQUENCE [LARGE SCALE GENOMIC DNA]</scope>
    <source>
        <strain evidence="6 7">ACD0624</strain>
    </source>
</reference>
<dbReference type="InterPro" id="IPR036388">
    <property type="entry name" value="WH-like_DNA-bd_sf"/>
</dbReference>
<keyword evidence="4" id="KW-0469">Meiosis</keyword>
<protein>
    <recommendedName>
        <fullName evidence="8">Homologous-pairing protein 2 winged helix domain-containing protein</fullName>
    </recommendedName>
</protein>
<evidence type="ECO:0000256" key="3">
    <source>
        <dbReference type="ARBA" id="ARBA00023242"/>
    </source>
</evidence>
<organism evidence="6 7">
    <name type="scientific">Discina gigas</name>
    <dbReference type="NCBI Taxonomy" id="1032678"/>
    <lineage>
        <taxon>Eukaryota</taxon>
        <taxon>Fungi</taxon>
        <taxon>Dikarya</taxon>
        <taxon>Ascomycota</taxon>
        <taxon>Pezizomycotina</taxon>
        <taxon>Pezizomycetes</taxon>
        <taxon>Pezizales</taxon>
        <taxon>Discinaceae</taxon>
        <taxon>Discina</taxon>
    </lineage>
</organism>
<dbReference type="Proteomes" id="UP001447188">
    <property type="component" value="Unassembled WGS sequence"/>
</dbReference>
<feature type="coiled-coil region" evidence="5">
    <location>
        <begin position="57"/>
        <end position="114"/>
    </location>
</feature>
<gene>
    <name evidence="6" type="ORF">Q9L58_003221</name>
</gene>
<keyword evidence="3" id="KW-0539">Nucleus</keyword>
<keyword evidence="2" id="KW-0233">DNA recombination</keyword>
<comment type="subcellular location">
    <subcellularLocation>
        <location evidence="1">Nucleus</location>
    </subcellularLocation>
</comment>
<name>A0ABR3GPH6_9PEZI</name>
<sequence length="183" mass="20174">MPPKKEKKEQVTGDQANAAKLLKELHEKGEIEGRASGKQVVYHTIQDPKDFASPEDLKAMDSEIENTKTKIAATKAELKVLQSTLHTLKAAPTTASLRETVSMLEAEIRGLEAALLPIRTSPVKPISAAEKATVDAEYEKLGRLLRGRKKQFKEFWGTICDGCGDMNPSDLWVSQTVITFLLV</sequence>
<dbReference type="Gene3D" id="1.10.10.10">
    <property type="entry name" value="Winged helix-like DNA-binding domain superfamily/Winged helix DNA-binding domain"/>
    <property type="match status" value="1"/>
</dbReference>
<dbReference type="PANTHER" id="PTHR15938:SF0">
    <property type="entry name" value="HOMOLOGOUS-PAIRING PROTEIN 2 HOMOLOG"/>
    <property type="match status" value="1"/>
</dbReference>
<evidence type="ECO:0008006" key="8">
    <source>
        <dbReference type="Google" id="ProtNLM"/>
    </source>
</evidence>
<dbReference type="PANTHER" id="PTHR15938">
    <property type="entry name" value="TBP-1 INTERACTING PROTEIN"/>
    <property type="match status" value="1"/>
</dbReference>
<keyword evidence="5" id="KW-0175">Coiled coil</keyword>
<evidence type="ECO:0000256" key="2">
    <source>
        <dbReference type="ARBA" id="ARBA00023172"/>
    </source>
</evidence>
<evidence type="ECO:0000256" key="4">
    <source>
        <dbReference type="ARBA" id="ARBA00023254"/>
    </source>
</evidence>
<keyword evidence="7" id="KW-1185">Reference proteome</keyword>
<evidence type="ECO:0000313" key="7">
    <source>
        <dbReference type="Proteomes" id="UP001447188"/>
    </source>
</evidence>
<proteinExistence type="predicted"/>
<dbReference type="EMBL" id="JBBBZM010000030">
    <property type="protein sequence ID" value="KAL0637831.1"/>
    <property type="molecule type" value="Genomic_DNA"/>
</dbReference>
<evidence type="ECO:0000256" key="5">
    <source>
        <dbReference type="SAM" id="Coils"/>
    </source>
</evidence>
<comment type="caution">
    <text evidence="6">The sequence shown here is derived from an EMBL/GenBank/DDBJ whole genome shotgun (WGS) entry which is preliminary data.</text>
</comment>